<dbReference type="GO" id="GO:0006144">
    <property type="term" value="P:purine nucleobase metabolic process"/>
    <property type="evidence" value="ECO:0007669"/>
    <property type="project" value="TreeGrafter"/>
</dbReference>
<evidence type="ECO:0000256" key="1">
    <source>
        <dbReference type="PIRSR" id="PIRSR600895-51"/>
    </source>
</evidence>
<feature type="binding site" evidence="1">
    <location>
        <position position="103"/>
    </location>
    <ligand>
        <name>substrate</name>
    </ligand>
</feature>
<keyword evidence="4" id="KW-1185">Reference proteome</keyword>
<dbReference type="PRINTS" id="PR00189">
    <property type="entry name" value="TRNSTHYRETIN"/>
</dbReference>
<protein>
    <submittedName>
        <fullName evidence="3">5-hydroxyisourate hydrolase</fullName>
    </submittedName>
</protein>
<dbReference type="InterPro" id="IPR023416">
    <property type="entry name" value="Transthyretin/HIU_hydrolase_d"/>
</dbReference>
<evidence type="ECO:0000313" key="3">
    <source>
        <dbReference type="EMBL" id="PFG37261.1"/>
    </source>
</evidence>
<dbReference type="GO" id="GO:0016787">
    <property type="term" value="F:hydrolase activity"/>
    <property type="evidence" value="ECO:0007669"/>
    <property type="project" value="UniProtKB-KW"/>
</dbReference>
<proteinExistence type="predicted"/>
<reference evidence="3 4" key="1">
    <citation type="submission" date="2017-10" db="EMBL/GenBank/DDBJ databases">
        <title>Sequencing the genomes of 1000 actinobacteria strains.</title>
        <authorList>
            <person name="Klenk H.-P."/>
        </authorList>
    </citation>
    <scope>NUCLEOTIDE SEQUENCE [LARGE SCALE GENOMIC DNA]</scope>
    <source>
        <strain evidence="3 4">DSM 21574</strain>
    </source>
</reference>
<dbReference type="AlphaFoldDB" id="A0A2A9EFF9"/>
<dbReference type="SUPFAM" id="SSF49472">
    <property type="entry name" value="Transthyretin (synonym: prealbumin)"/>
    <property type="match status" value="1"/>
</dbReference>
<dbReference type="Pfam" id="PF00576">
    <property type="entry name" value="Transthyretin"/>
    <property type="match status" value="1"/>
</dbReference>
<comment type="caution">
    <text evidence="3">The sequence shown here is derived from an EMBL/GenBank/DDBJ whole genome shotgun (WGS) entry which is preliminary data.</text>
</comment>
<name>A0A2A9EFF9_9MICO</name>
<gene>
    <name evidence="3" type="ORF">ATL41_2015</name>
</gene>
<evidence type="ECO:0000259" key="2">
    <source>
        <dbReference type="Pfam" id="PF00576"/>
    </source>
</evidence>
<evidence type="ECO:0000313" key="4">
    <source>
        <dbReference type="Proteomes" id="UP000221394"/>
    </source>
</evidence>
<accession>A0A2A9EFF9</accession>
<feature type="binding site" evidence="1">
    <location>
        <position position="7"/>
    </location>
    <ligand>
        <name>substrate</name>
    </ligand>
</feature>
<dbReference type="PANTHER" id="PTHR10395">
    <property type="entry name" value="URICASE AND TRANSTHYRETIN-RELATED"/>
    <property type="match status" value="1"/>
</dbReference>
<dbReference type="PANTHER" id="PTHR10395:SF7">
    <property type="entry name" value="5-HYDROXYISOURATE HYDROLASE"/>
    <property type="match status" value="1"/>
</dbReference>
<dbReference type="InterPro" id="IPR036817">
    <property type="entry name" value="Transthyretin/HIU_hydrolase_sf"/>
</dbReference>
<feature type="binding site" evidence="1">
    <location>
        <position position="42"/>
    </location>
    <ligand>
        <name>substrate</name>
    </ligand>
</feature>
<dbReference type="RefSeq" id="WP_098458339.1">
    <property type="nucleotide sequence ID" value="NZ_PDJH01000001.1"/>
</dbReference>
<dbReference type="InterPro" id="IPR000895">
    <property type="entry name" value="Transthyretin/HIU_hydrolase"/>
</dbReference>
<dbReference type="Proteomes" id="UP000221394">
    <property type="component" value="Unassembled WGS sequence"/>
</dbReference>
<keyword evidence="3" id="KW-0378">Hydrolase</keyword>
<dbReference type="EMBL" id="PDJH01000001">
    <property type="protein sequence ID" value="PFG37261.1"/>
    <property type="molecule type" value="Genomic_DNA"/>
</dbReference>
<organism evidence="3 4">
    <name type="scientific">Flavimobilis soli</name>
    <dbReference type="NCBI Taxonomy" id="442709"/>
    <lineage>
        <taxon>Bacteria</taxon>
        <taxon>Bacillati</taxon>
        <taxon>Actinomycetota</taxon>
        <taxon>Actinomycetes</taxon>
        <taxon>Micrococcales</taxon>
        <taxon>Jonesiaceae</taxon>
        <taxon>Flavimobilis</taxon>
    </lineage>
</organism>
<feature type="domain" description="Transthyretin/hydroxyisourate hydrolase" evidence="2">
    <location>
        <begin position="5"/>
        <end position="105"/>
    </location>
</feature>
<sequence length="106" mass="11207">MTTFSSHVLDAARGRPAVDVGLELRDAAGAVVATARTDNDGRFRLDGELAGGPHDLVIAAGDYLAAHDTPTFLTRVILGFEVDPAQDHYHVALLLSPFACTAYRGS</sequence>
<dbReference type="OrthoDB" id="9792386at2"/>
<dbReference type="Gene3D" id="2.60.40.180">
    <property type="entry name" value="Transthyretin/hydroxyisourate hydrolase domain"/>
    <property type="match status" value="1"/>
</dbReference>